<sequence>MTNLHLLAADTPDLEVIAAAVQDGIFQIGQTRFDAEGRSFTLRLSRYMHESSAPMRIESGLRFDGVLKVRSQGVAQDKAEAYAVVLNLKFEETDSPAGQINLTLAGGGVIQIEVEAIDVTLADIGEPRKTKNFPAHDG</sequence>
<evidence type="ECO:0000313" key="2">
    <source>
        <dbReference type="Proteomes" id="UP000600865"/>
    </source>
</evidence>
<evidence type="ECO:0008006" key="3">
    <source>
        <dbReference type="Google" id="ProtNLM"/>
    </source>
</evidence>
<gene>
    <name evidence="1" type="ORF">GCM10011309_05220</name>
</gene>
<organism evidence="1 2">
    <name type="scientific">Litorimonas cladophorae</name>
    <dbReference type="NCBI Taxonomy" id="1220491"/>
    <lineage>
        <taxon>Bacteria</taxon>
        <taxon>Pseudomonadati</taxon>
        <taxon>Pseudomonadota</taxon>
        <taxon>Alphaproteobacteria</taxon>
        <taxon>Maricaulales</taxon>
        <taxon>Robiginitomaculaceae</taxon>
    </lineage>
</organism>
<dbReference type="Proteomes" id="UP000600865">
    <property type="component" value="Unassembled WGS sequence"/>
</dbReference>
<reference evidence="1 2" key="1">
    <citation type="journal article" date="2014" name="Int. J. Syst. Evol. Microbiol.">
        <title>Complete genome sequence of Corynebacterium casei LMG S-19264T (=DSM 44701T), isolated from a smear-ripened cheese.</title>
        <authorList>
            <consortium name="US DOE Joint Genome Institute (JGI-PGF)"/>
            <person name="Walter F."/>
            <person name="Albersmeier A."/>
            <person name="Kalinowski J."/>
            <person name="Ruckert C."/>
        </authorList>
    </citation>
    <scope>NUCLEOTIDE SEQUENCE [LARGE SCALE GENOMIC DNA]</scope>
    <source>
        <strain evidence="1 2">KCTC 23968</strain>
    </source>
</reference>
<comment type="caution">
    <text evidence="1">The sequence shown here is derived from an EMBL/GenBank/DDBJ whole genome shotgun (WGS) entry which is preliminary data.</text>
</comment>
<dbReference type="Pfam" id="PF11164">
    <property type="entry name" value="DUF2948"/>
    <property type="match status" value="1"/>
</dbReference>
<dbReference type="AlphaFoldDB" id="A0A918KCP4"/>
<dbReference type="EMBL" id="BMYV01000001">
    <property type="protein sequence ID" value="GGX58780.1"/>
    <property type="molecule type" value="Genomic_DNA"/>
</dbReference>
<accession>A0A918KCP4</accession>
<evidence type="ECO:0000313" key="1">
    <source>
        <dbReference type="EMBL" id="GGX58780.1"/>
    </source>
</evidence>
<dbReference type="InterPro" id="IPR021335">
    <property type="entry name" value="DUF2948"/>
</dbReference>
<dbReference type="RefSeq" id="WP_189580933.1">
    <property type="nucleotide sequence ID" value="NZ_BMYV01000001.1"/>
</dbReference>
<name>A0A918KCP4_9PROT</name>
<protein>
    <recommendedName>
        <fullName evidence="3">DUF2948 family protein</fullName>
    </recommendedName>
</protein>
<proteinExistence type="predicted"/>
<keyword evidence="2" id="KW-1185">Reference proteome</keyword>